<keyword evidence="2" id="KW-1133">Transmembrane helix</keyword>
<keyword evidence="2" id="KW-0472">Membrane</keyword>
<feature type="compositionally biased region" description="Gly residues" evidence="1">
    <location>
        <begin position="1"/>
        <end position="12"/>
    </location>
</feature>
<reference evidence="4" key="1">
    <citation type="journal article" date="2005" name="Nature">
        <title>The map-based sequence of the rice genome.</title>
        <authorList>
            <consortium name="International rice genome sequencing project (IRGSP)"/>
            <person name="Matsumoto T."/>
            <person name="Wu J."/>
            <person name="Kanamori H."/>
            <person name="Katayose Y."/>
            <person name="Fujisawa M."/>
            <person name="Namiki N."/>
            <person name="Mizuno H."/>
            <person name="Yamamoto K."/>
            <person name="Antonio B.A."/>
            <person name="Baba T."/>
            <person name="Sakata K."/>
            <person name="Nagamura Y."/>
            <person name="Aoki H."/>
            <person name="Arikawa K."/>
            <person name="Arita K."/>
            <person name="Bito T."/>
            <person name="Chiden Y."/>
            <person name="Fujitsuka N."/>
            <person name="Fukunaka R."/>
            <person name="Hamada M."/>
            <person name="Harada C."/>
            <person name="Hayashi A."/>
            <person name="Hijishita S."/>
            <person name="Honda M."/>
            <person name="Hosokawa S."/>
            <person name="Ichikawa Y."/>
            <person name="Idonuma A."/>
            <person name="Iijima M."/>
            <person name="Ikeda M."/>
            <person name="Ikeno M."/>
            <person name="Ito K."/>
            <person name="Ito S."/>
            <person name="Ito T."/>
            <person name="Ito Y."/>
            <person name="Ito Y."/>
            <person name="Iwabuchi A."/>
            <person name="Kamiya K."/>
            <person name="Karasawa W."/>
            <person name="Kurita K."/>
            <person name="Katagiri S."/>
            <person name="Kikuta A."/>
            <person name="Kobayashi H."/>
            <person name="Kobayashi N."/>
            <person name="Machita K."/>
            <person name="Maehara T."/>
            <person name="Masukawa M."/>
            <person name="Mizubayashi T."/>
            <person name="Mukai Y."/>
            <person name="Nagasaki H."/>
            <person name="Nagata Y."/>
            <person name="Naito S."/>
            <person name="Nakashima M."/>
            <person name="Nakama Y."/>
            <person name="Nakamichi Y."/>
            <person name="Nakamura M."/>
            <person name="Meguro A."/>
            <person name="Negishi M."/>
            <person name="Ohta I."/>
            <person name="Ohta T."/>
            <person name="Okamoto M."/>
            <person name="Ono N."/>
            <person name="Saji S."/>
            <person name="Sakaguchi M."/>
            <person name="Sakai K."/>
            <person name="Shibata M."/>
            <person name="Shimokawa T."/>
            <person name="Song J."/>
            <person name="Takazaki Y."/>
            <person name="Terasawa K."/>
            <person name="Tsugane M."/>
            <person name="Tsuji K."/>
            <person name="Ueda S."/>
            <person name="Waki K."/>
            <person name="Yamagata H."/>
            <person name="Yamamoto M."/>
            <person name="Yamamoto S."/>
            <person name="Yamane H."/>
            <person name="Yoshiki S."/>
            <person name="Yoshihara R."/>
            <person name="Yukawa K."/>
            <person name="Zhong H."/>
            <person name="Yano M."/>
            <person name="Yuan Q."/>
            <person name="Ouyang S."/>
            <person name="Liu J."/>
            <person name="Jones K.M."/>
            <person name="Gansberger K."/>
            <person name="Moffat K."/>
            <person name="Hill J."/>
            <person name="Bera J."/>
            <person name="Fadrosh D."/>
            <person name="Jin S."/>
            <person name="Johri S."/>
            <person name="Kim M."/>
            <person name="Overton L."/>
            <person name="Reardon M."/>
            <person name="Tsitrin T."/>
            <person name="Vuong H."/>
            <person name="Weaver B."/>
            <person name="Ciecko A."/>
            <person name="Tallon L."/>
            <person name="Jackson J."/>
            <person name="Pai G."/>
            <person name="Aken S.V."/>
            <person name="Utterback T."/>
            <person name="Reidmuller S."/>
            <person name="Feldblyum T."/>
            <person name="Hsiao J."/>
            <person name="Zismann V."/>
            <person name="Iobst S."/>
            <person name="de Vazeille A.R."/>
            <person name="Buell C.R."/>
            <person name="Ying K."/>
            <person name="Li Y."/>
            <person name="Lu T."/>
            <person name="Huang Y."/>
            <person name="Zhao Q."/>
            <person name="Feng Q."/>
            <person name="Zhang L."/>
            <person name="Zhu J."/>
            <person name="Weng Q."/>
            <person name="Mu J."/>
            <person name="Lu Y."/>
            <person name="Fan D."/>
            <person name="Liu Y."/>
            <person name="Guan J."/>
            <person name="Zhang Y."/>
            <person name="Yu S."/>
            <person name="Liu X."/>
            <person name="Zhang Y."/>
            <person name="Hong G."/>
            <person name="Han B."/>
            <person name="Choisne N."/>
            <person name="Demange N."/>
            <person name="Orjeda G."/>
            <person name="Samain S."/>
            <person name="Cattolico L."/>
            <person name="Pelletier E."/>
            <person name="Couloux A."/>
            <person name="Segurens B."/>
            <person name="Wincker P."/>
            <person name="D'Hont A."/>
            <person name="Scarpelli C."/>
            <person name="Weissenbach J."/>
            <person name="Salanoubat M."/>
            <person name="Quetier F."/>
            <person name="Yu Y."/>
            <person name="Kim H.R."/>
            <person name="Rambo T."/>
            <person name="Currie J."/>
            <person name="Collura K."/>
            <person name="Luo M."/>
            <person name="Yang T."/>
            <person name="Ammiraju J.S.S."/>
            <person name="Engler F."/>
            <person name="Soderlund C."/>
            <person name="Wing R.A."/>
            <person name="Palmer L.E."/>
            <person name="de la Bastide M."/>
            <person name="Spiegel L."/>
            <person name="Nascimento L."/>
            <person name="Zutavern T."/>
            <person name="O'Shaughnessy A."/>
            <person name="Dike S."/>
            <person name="Dedhia N."/>
            <person name="Preston R."/>
            <person name="Balija V."/>
            <person name="McCombie W.R."/>
            <person name="Chow T."/>
            <person name="Chen H."/>
            <person name="Chung M."/>
            <person name="Chen C."/>
            <person name="Shaw J."/>
            <person name="Wu H."/>
            <person name="Hsiao K."/>
            <person name="Chao Y."/>
            <person name="Chu M."/>
            <person name="Cheng C."/>
            <person name="Hour A."/>
            <person name="Lee P."/>
            <person name="Lin S."/>
            <person name="Lin Y."/>
            <person name="Liou J."/>
            <person name="Liu S."/>
            <person name="Hsing Y."/>
            <person name="Raghuvanshi S."/>
            <person name="Mohanty A."/>
            <person name="Bharti A.K."/>
            <person name="Gaur A."/>
            <person name="Gupta V."/>
            <person name="Kumar D."/>
            <person name="Ravi V."/>
            <person name="Vij S."/>
            <person name="Kapur A."/>
            <person name="Khurana P."/>
            <person name="Khurana P."/>
            <person name="Khurana J.P."/>
            <person name="Tyagi A.K."/>
            <person name="Gaikwad K."/>
            <person name="Singh A."/>
            <person name="Dalal V."/>
            <person name="Srivastava S."/>
            <person name="Dixit A."/>
            <person name="Pal A.K."/>
            <person name="Ghazi I.A."/>
            <person name="Yadav M."/>
            <person name="Pandit A."/>
            <person name="Bhargava A."/>
            <person name="Sureshbabu K."/>
            <person name="Batra K."/>
            <person name="Sharma T.R."/>
            <person name="Mohapatra T."/>
            <person name="Singh N.K."/>
            <person name="Messing J."/>
            <person name="Nelson A.B."/>
            <person name="Fuks G."/>
            <person name="Kavchok S."/>
            <person name="Keizer G."/>
            <person name="Linton E."/>
            <person name="Llaca V."/>
            <person name="Song R."/>
            <person name="Tanyolac B."/>
            <person name="Young S."/>
            <person name="Ho-Il K."/>
            <person name="Hahn J.H."/>
            <person name="Sangsakoo G."/>
            <person name="Vanavichit A."/>
            <person name="de Mattos Luiz.A.T."/>
            <person name="Zimmer P.D."/>
            <person name="Malone G."/>
            <person name="Dellagostin O."/>
            <person name="de Oliveira A.C."/>
            <person name="Bevan M."/>
            <person name="Bancroft I."/>
            <person name="Minx P."/>
            <person name="Cordum H."/>
            <person name="Wilson R."/>
            <person name="Cheng Z."/>
            <person name="Jin W."/>
            <person name="Jiang J."/>
            <person name="Leong S.A."/>
            <person name="Iwama H."/>
            <person name="Gojobori T."/>
            <person name="Itoh T."/>
            <person name="Niimura Y."/>
            <person name="Fujii Y."/>
            <person name="Habara T."/>
            <person name="Sakai H."/>
            <person name="Sato Y."/>
            <person name="Wilson G."/>
            <person name="Kumar K."/>
            <person name="McCouch S."/>
            <person name="Juretic N."/>
            <person name="Hoen D."/>
            <person name="Wright S."/>
            <person name="Bruskiewich R."/>
            <person name="Bureau T."/>
            <person name="Miyao A."/>
            <person name="Hirochika H."/>
            <person name="Nishikawa T."/>
            <person name="Kadowaki K."/>
            <person name="Sugiura M."/>
            <person name="Burr B."/>
            <person name="Sasaki T."/>
        </authorList>
    </citation>
    <scope>NUCLEOTIDE SEQUENCE [LARGE SCALE GENOMIC DNA]</scope>
    <source>
        <strain evidence="4">cv. Nipponbare</strain>
    </source>
</reference>
<proteinExistence type="predicted"/>
<gene>
    <name evidence="3" type="primary">OSJNBa0010N03.5</name>
</gene>
<feature type="region of interest" description="Disordered" evidence="1">
    <location>
        <begin position="129"/>
        <end position="169"/>
    </location>
</feature>
<accession>Q75GL3</accession>
<feature type="region of interest" description="Disordered" evidence="1">
    <location>
        <begin position="1"/>
        <end position="74"/>
    </location>
</feature>
<name>Q75GL3_ORYSJ</name>
<evidence type="ECO:0000256" key="2">
    <source>
        <dbReference type="SAM" id="Phobius"/>
    </source>
</evidence>
<dbReference type="Proteomes" id="UP000000763">
    <property type="component" value="Chromosome 3"/>
</dbReference>
<feature type="transmembrane region" description="Helical" evidence="2">
    <location>
        <begin position="80"/>
        <end position="99"/>
    </location>
</feature>
<dbReference type="AlphaFoldDB" id="Q75GL3"/>
<reference evidence="4" key="2">
    <citation type="journal article" date="2008" name="Nucleic Acids Res.">
        <title>The rice annotation project database (RAP-DB): 2008 update.</title>
        <authorList>
            <consortium name="The rice annotation project (RAP)"/>
        </authorList>
    </citation>
    <scope>GENOME REANNOTATION</scope>
    <source>
        <strain evidence="4">cv. Nipponbare</strain>
    </source>
</reference>
<feature type="compositionally biased region" description="Basic residues" evidence="1">
    <location>
        <begin position="129"/>
        <end position="143"/>
    </location>
</feature>
<evidence type="ECO:0000313" key="4">
    <source>
        <dbReference type="Proteomes" id="UP000000763"/>
    </source>
</evidence>
<protein>
    <submittedName>
        <fullName evidence="3">Uncharacterized protein</fullName>
    </submittedName>
</protein>
<organism evidence="3 4">
    <name type="scientific">Oryza sativa subsp. japonica</name>
    <name type="common">Rice</name>
    <dbReference type="NCBI Taxonomy" id="39947"/>
    <lineage>
        <taxon>Eukaryota</taxon>
        <taxon>Viridiplantae</taxon>
        <taxon>Streptophyta</taxon>
        <taxon>Embryophyta</taxon>
        <taxon>Tracheophyta</taxon>
        <taxon>Spermatophyta</taxon>
        <taxon>Magnoliopsida</taxon>
        <taxon>Liliopsida</taxon>
        <taxon>Poales</taxon>
        <taxon>Poaceae</taxon>
        <taxon>BOP clade</taxon>
        <taxon>Oryzoideae</taxon>
        <taxon>Oryzeae</taxon>
        <taxon>Oryzinae</taxon>
        <taxon>Oryza</taxon>
        <taxon>Oryza sativa</taxon>
    </lineage>
</organism>
<sequence>MAELKFGGGSGGPRPSRGPRSHAGKGDSSLPRAHARRGNCGFSTLWSASPRPLVPSHSPWKGFPKNRPPKSRQQINESTAAVLLLLLLFLAAAAAAAVARAGGSRCRAAPPRGPEAWEEQAAWAARLLRRPSSKKRAPPRQCKHPNPVLTSPASSSPPVLEPPPPRAEPVDAELRRLGQEGPVSSRAATALRALVFGQNWRGRPPAPMEVSSSARLLRMRHLLLPPLLHRWCPS</sequence>
<evidence type="ECO:0000256" key="1">
    <source>
        <dbReference type="SAM" id="MobiDB-lite"/>
    </source>
</evidence>
<evidence type="ECO:0000313" key="3">
    <source>
        <dbReference type="EMBL" id="AAS07286.1"/>
    </source>
</evidence>
<keyword evidence="2" id="KW-0812">Transmembrane</keyword>
<dbReference type="EMBL" id="AC145379">
    <property type="protein sequence ID" value="AAS07286.1"/>
    <property type="molecule type" value="Genomic_DNA"/>
</dbReference>